<gene>
    <name evidence="1" type="ORF">AXF42_Ash005031</name>
</gene>
<reference evidence="1 2" key="1">
    <citation type="journal article" date="2017" name="Nature">
        <title>The Apostasia genome and the evolution of orchids.</title>
        <authorList>
            <person name="Zhang G.Q."/>
            <person name="Liu K.W."/>
            <person name="Li Z."/>
            <person name="Lohaus R."/>
            <person name="Hsiao Y.Y."/>
            <person name="Niu S.C."/>
            <person name="Wang J.Y."/>
            <person name="Lin Y.C."/>
            <person name="Xu Q."/>
            <person name="Chen L.J."/>
            <person name="Yoshida K."/>
            <person name="Fujiwara S."/>
            <person name="Wang Z.W."/>
            <person name="Zhang Y.Q."/>
            <person name="Mitsuda N."/>
            <person name="Wang M."/>
            <person name="Liu G.H."/>
            <person name="Pecoraro L."/>
            <person name="Huang H.X."/>
            <person name="Xiao X.J."/>
            <person name="Lin M."/>
            <person name="Wu X.Y."/>
            <person name="Wu W.L."/>
            <person name="Chen Y.Y."/>
            <person name="Chang S.B."/>
            <person name="Sakamoto S."/>
            <person name="Ohme-Takagi M."/>
            <person name="Yagi M."/>
            <person name="Zeng S.J."/>
            <person name="Shen C.Y."/>
            <person name="Yeh C.M."/>
            <person name="Luo Y.B."/>
            <person name="Tsai W.C."/>
            <person name="Van de Peer Y."/>
            <person name="Liu Z.J."/>
        </authorList>
    </citation>
    <scope>NUCLEOTIDE SEQUENCE [LARGE SCALE GENOMIC DNA]</scope>
    <source>
        <strain evidence="2">cv. Shenzhen</strain>
        <tissue evidence="1">Stem</tissue>
    </source>
</reference>
<name>A0A2I0B8B2_9ASPA</name>
<dbReference type="EMBL" id="KZ451906">
    <property type="protein sequence ID" value="PKA64019.1"/>
    <property type="molecule type" value="Genomic_DNA"/>
</dbReference>
<proteinExistence type="predicted"/>
<organism evidence="1 2">
    <name type="scientific">Apostasia shenzhenica</name>
    <dbReference type="NCBI Taxonomy" id="1088818"/>
    <lineage>
        <taxon>Eukaryota</taxon>
        <taxon>Viridiplantae</taxon>
        <taxon>Streptophyta</taxon>
        <taxon>Embryophyta</taxon>
        <taxon>Tracheophyta</taxon>
        <taxon>Spermatophyta</taxon>
        <taxon>Magnoliopsida</taxon>
        <taxon>Liliopsida</taxon>
        <taxon>Asparagales</taxon>
        <taxon>Orchidaceae</taxon>
        <taxon>Apostasioideae</taxon>
        <taxon>Apostasia</taxon>
    </lineage>
</organism>
<accession>A0A2I0B8B2</accession>
<evidence type="ECO:0000313" key="1">
    <source>
        <dbReference type="EMBL" id="PKA64019.1"/>
    </source>
</evidence>
<dbReference type="AlphaFoldDB" id="A0A2I0B8B2"/>
<keyword evidence="2" id="KW-1185">Reference proteome</keyword>
<dbReference type="Proteomes" id="UP000236161">
    <property type="component" value="Unassembled WGS sequence"/>
</dbReference>
<evidence type="ECO:0000313" key="2">
    <source>
        <dbReference type="Proteomes" id="UP000236161"/>
    </source>
</evidence>
<protein>
    <submittedName>
        <fullName evidence="1">Uncharacterized protein</fullName>
    </submittedName>
</protein>
<sequence length="97" mass="11233">MDFAFDREEEEEEHRVPAGGCMASTASFHKLLRPMRTPRRRSQRANAMSYCVGCTDGTFCSLCLPFHHERKAIRQRWEGEFICGLTMRLFSLVKLSC</sequence>